<dbReference type="Gene3D" id="1.20.1280.50">
    <property type="match status" value="1"/>
</dbReference>
<feature type="domain" description="F-box" evidence="1">
    <location>
        <begin position="67"/>
        <end position="131"/>
    </location>
</feature>
<dbReference type="OrthoDB" id="2752592at2759"/>
<evidence type="ECO:0000313" key="3">
    <source>
        <dbReference type="Proteomes" id="UP000256964"/>
    </source>
</evidence>
<dbReference type="EMBL" id="KZ857382">
    <property type="protein sequence ID" value="RDX55388.1"/>
    <property type="molecule type" value="Genomic_DNA"/>
</dbReference>
<keyword evidence="3" id="KW-1185">Reference proteome</keyword>
<name>A0A371DSC4_9APHY</name>
<accession>A0A371DSC4</accession>
<dbReference type="Proteomes" id="UP000256964">
    <property type="component" value="Unassembled WGS sequence"/>
</dbReference>
<dbReference type="STRING" id="139420.A0A371DSC4"/>
<protein>
    <recommendedName>
        <fullName evidence="1">F-box domain-containing protein</fullName>
    </recommendedName>
</protein>
<dbReference type="Pfam" id="PF12937">
    <property type="entry name" value="F-box-like"/>
    <property type="match status" value="1"/>
</dbReference>
<gene>
    <name evidence="2" type="ORF">OH76DRAFT_737224</name>
</gene>
<dbReference type="AlphaFoldDB" id="A0A371DSC4"/>
<dbReference type="InterPro" id="IPR001810">
    <property type="entry name" value="F-box_dom"/>
</dbReference>
<organism evidence="2 3">
    <name type="scientific">Lentinus brumalis</name>
    <dbReference type="NCBI Taxonomy" id="2498619"/>
    <lineage>
        <taxon>Eukaryota</taxon>
        <taxon>Fungi</taxon>
        <taxon>Dikarya</taxon>
        <taxon>Basidiomycota</taxon>
        <taxon>Agaricomycotina</taxon>
        <taxon>Agaricomycetes</taxon>
        <taxon>Polyporales</taxon>
        <taxon>Polyporaceae</taxon>
        <taxon>Lentinus</taxon>
    </lineage>
</organism>
<evidence type="ECO:0000259" key="1">
    <source>
        <dbReference type="Pfam" id="PF12937"/>
    </source>
</evidence>
<dbReference type="SUPFAM" id="SSF52047">
    <property type="entry name" value="RNI-like"/>
    <property type="match status" value="1"/>
</dbReference>
<evidence type="ECO:0000313" key="2">
    <source>
        <dbReference type="EMBL" id="RDX55388.1"/>
    </source>
</evidence>
<sequence>MAAERPANIIDQLRELWSKGGQLIDELAVSRGVPSSYGQLLKSLKTVLQDTGDVVHMLHNERLPVHRVPPEVLIRIFSFVRISVDDPDPAHSASVRWTFTVHDDRKLHPSLLVCRKWRDLALNTPLLWSHVMVVPGMSDDYLARSASVPLTVYISGAISLLTTKLLGSGGVTITQETSPSSFYQSLKSIGKIHSRIRVLHVNFADPINISWIAGFVATLGAHQLEECSIRFPSDRSRLDGGFQRHVTRPRLTLFSGGWGNSGGEKLRSLRLASVPFLPSNRFPALTTLSLSNATISASVYGGSHVPPWGLQDLVDFLSGSPRLEELYIRNVDLERRDLPSSGTTKVALRCLRQLVLDVPLHTHIFAVQRAFSIFGYSGHCHVLLTTFSASQPDGIVARLLTTLPCPDSYTRLRIRAVEDEHTTLHFVPASGNGSLSMCLRVMDQPYVRAVPFNPQRELRALFDRAYPWCCAVEELWLELAEDDYYYGPRCVLGRFPSLRRLVVSQPCCVSPGGWYTHIAEALRLLRPARNGTVACPALDTLCINIPAYCKDVEAVKQVLLSRARSYPVRRLVVGYHSMLDWDVLAEVFSLEDLVEEFVCEELLPVRRDAVLADWLLSIPQVFEEGGFHADWPKRGSDASMW</sequence>
<reference evidence="2 3" key="1">
    <citation type="journal article" date="2018" name="Biotechnol. Biofuels">
        <title>Integrative visual omics of the white-rot fungus Polyporus brumalis exposes the biotechnological potential of its oxidative enzymes for delignifying raw plant biomass.</title>
        <authorList>
            <person name="Miyauchi S."/>
            <person name="Rancon A."/>
            <person name="Drula E."/>
            <person name="Hage H."/>
            <person name="Chaduli D."/>
            <person name="Favel A."/>
            <person name="Grisel S."/>
            <person name="Henrissat B."/>
            <person name="Herpoel-Gimbert I."/>
            <person name="Ruiz-Duenas F.J."/>
            <person name="Chevret D."/>
            <person name="Hainaut M."/>
            <person name="Lin J."/>
            <person name="Wang M."/>
            <person name="Pangilinan J."/>
            <person name="Lipzen A."/>
            <person name="Lesage-Meessen L."/>
            <person name="Navarro D."/>
            <person name="Riley R."/>
            <person name="Grigoriev I.V."/>
            <person name="Zhou S."/>
            <person name="Raouche S."/>
            <person name="Rosso M.N."/>
        </authorList>
    </citation>
    <scope>NUCLEOTIDE SEQUENCE [LARGE SCALE GENOMIC DNA]</scope>
    <source>
        <strain evidence="2 3">BRFM 1820</strain>
    </source>
</reference>
<proteinExistence type="predicted"/>